<keyword evidence="4 7" id="KW-0812">Transmembrane</keyword>
<comment type="subcellular location">
    <subcellularLocation>
        <location evidence="1">Cell membrane</location>
        <topology evidence="1">Multi-pass membrane protein</topology>
    </subcellularLocation>
</comment>
<feature type="transmembrane region" description="Helical" evidence="7">
    <location>
        <begin position="214"/>
        <end position="234"/>
    </location>
</feature>
<feature type="transmembrane region" description="Helical" evidence="7">
    <location>
        <begin position="106"/>
        <end position="131"/>
    </location>
</feature>
<dbReference type="PROSITE" id="PS50850">
    <property type="entry name" value="MFS"/>
    <property type="match status" value="1"/>
</dbReference>
<feature type="transmembrane region" description="Helical" evidence="7">
    <location>
        <begin position="315"/>
        <end position="338"/>
    </location>
</feature>
<feature type="transmembrane region" description="Helical" evidence="7">
    <location>
        <begin position="143"/>
        <end position="163"/>
    </location>
</feature>
<evidence type="ECO:0000256" key="5">
    <source>
        <dbReference type="ARBA" id="ARBA00022989"/>
    </source>
</evidence>
<evidence type="ECO:0000256" key="3">
    <source>
        <dbReference type="ARBA" id="ARBA00022475"/>
    </source>
</evidence>
<sequence>MAPFRAWVYNCMVRASLISLFAIIFASALAQLASSALLTSLPLQIAGLGGSASQAGLVAGAYSLGFMAGCMRGVPMINRIGHIRAFAGAAGLTALLVLLFKNTESIVFWTTLRFFMGAAFAILFATADAWLNETVKDEVRGRVLAVNSIVIGAMAILSQIFIARFTDVPLRMLEILSAILLAAVVLLCLTRSVPPRTYESKRIKFRELWTRSPVAVLGAFASGAIITSLLTIVPFSLSKAGVGASTTALLIAMLYIGRLMFQWPLGSLADRMDRRWLILGSSSLIAVIVVSLWIADPFTGWNSGFLHNYRLLTMLGLILVILGGLSFPLQSICVAHAFERRPESSVALSTYLLFIWAAGSVAGPMFISLMAPVLGSKTPDLVLIGLSGSLALFTGYRLYVAKFFGTRQSSVKLFPAAGDMPYTSYHRAQATEK</sequence>
<name>A0ABQ3DX50_9HYPH</name>
<evidence type="ECO:0000313" key="9">
    <source>
        <dbReference type="EMBL" id="GHB18275.1"/>
    </source>
</evidence>
<feature type="transmembrane region" description="Helical" evidence="7">
    <location>
        <begin position="83"/>
        <end position="100"/>
    </location>
</feature>
<reference evidence="10" key="1">
    <citation type="journal article" date="2019" name="Int. J. Syst. Evol. Microbiol.">
        <title>The Global Catalogue of Microorganisms (GCM) 10K type strain sequencing project: providing services to taxonomists for standard genome sequencing and annotation.</title>
        <authorList>
            <consortium name="The Broad Institute Genomics Platform"/>
            <consortium name="The Broad Institute Genome Sequencing Center for Infectious Disease"/>
            <person name="Wu L."/>
            <person name="Ma J."/>
        </authorList>
    </citation>
    <scope>NUCLEOTIDE SEQUENCE [LARGE SCALE GENOMIC DNA]</scope>
    <source>
        <strain evidence="10">KCTC 12861</strain>
    </source>
</reference>
<dbReference type="EMBL" id="BMXE01000001">
    <property type="protein sequence ID" value="GHB18275.1"/>
    <property type="molecule type" value="Genomic_DNA"/>
</dbReference>
<keyword evidence="6 7" id="KW-0472">Membrane</keyword>
<gene>
    <name evidence="9" type="ORF">GCM10007094_02540</name>
</gene>
<dbReference type="PANTHER" id="PTHR23521">
    <property type="entry name" value="TRANSPORTER MFS SUPERFAMILY"/>
    <property type="match status" value="1"/>
</dbReference>
<keyword evidence="10" id="KW-1185">Reference proteome</keyword>
<dbReference type="CDD" id="cd17477">
    <property type="entry name" value="MFS_YcaD_like"/>
    <property type="match status" value="1"/>
</dbReference>
<keyword evidence="3" id="KW-1003">Cell membrane</keyword>
<comment type="caution">
    <text evidence="9">The sequence shown here is derived from an EMBL/GenBank/DDBJ whole genome shotgun (WGS) entry which is preliminary data.</text>
</comment>
<proteinExistence type="predicted"/>
<evidence type="ECO:0000256" key="2">
    <source>
        <dbReference type="ARBA" id="ARBA00022448"/>
    </source>
</evidence>
<evidence type="ECO:0000256" key="6">
    <source>
        <dbReference type="ARBA" id="ARBA00023136"/>
    </source>
</evidence>
<dbReference type="InterPro" id="IPR020846">
    <property type="entry name" value="MFS_dom"/>
</dbReference>
<accession>A0ABQ3DX50</accession>
<feature type="transmembrane region" description="Helical" evidence="7">
    <location>
        <begin position="51"/>
        <end position="71"/>
    </location>
</feature>
<feature type="transmembrane region" description="Helical" evidence="7">
    <location>
        <begin position="276"/>
        <end position="295"/>
    </location>
</feature>
<feature type="transmembrane region" description="Helical" evidence="7">
    <location>
        <begin position="381"/>
        <end position="400"/>
    </location>
</feature>
<evidence type="ECO:0000256" key="7">
    <source>
        <dbReference type="SAM" id="Phobius"/>
    </source>
</evidence>
<keyword evidence="5 7" id="KW-1133">Transmembrane helix</keyword>
<dbReference type="Proteomes" id="UP000637980">
    <property type="component" value="Unassembled WGS sequence"/>
</dbReference>
<dbReference type="Gene3D" id="1.20.1250.20">
    <property type="entry name" value="MFS general substrate transporter like domains"/>
    <property type="match status" value="2"/>
</dbReference>
<dbReference type="Pfam" id="PF07690">
    <property type="entry name" value="MFS_1"/>
    <property type="match status" value="1"/>
</dbReference>
<dbReference type="InterPro" id="IPR036259">
    <property type="entry name" value="MFS_trans_sf"/>
</dbReference>
<feature type="domain" description="Major facilitator superfamily (MFS) profile" evidence="8">
    <location>
        <begin position="19"/>
        <end position="403"/>
    </location>
</feature>
<evidence type="ECO:0000313" key="10">
    <source>
        <dbReference type="Proteomes" id="UP000637980"/>
    </source>
</evidence>
<keyword evidence="2" id="KW-0813">Transport</keyword>
<feature type="transmembrane region" description="Helical" evidence="7">
    <location>
        <begin position="350"/>
        <end position="375"/>
    </location>
</feature>
<evidence type="ECO:0000256" key="1">
    <source>
        <dbReference type="ARBA" id="ARBA00004651"/>
    </source>
</evidence>
<protein>
    <submittedName>
        <fullName evidence="9">MFS transporter</fullName>
    </submittedName>
</protein>
<feature type="transmembrane region" description="Helical" evidence="7">
    <location>
        <begin position="175"/>
        <end position="193"/>
    </location>
</feature>
<evidence type="ECO:0000259" key="8">
    <source>
        <dbReference type="PROSITE" id="PS50850"/>
    </source>
</evidence>
<evidence type="ECO:0000256" key="4">
    <source>
        <dbReference type="ARBA" id="ARBA00022692"/>
    </source>
</evidence>
<dbReference type="PANTHER" id="PTHR23521:SF2">
    <property type="entry name" value="TRANSPORTER MFS SUPERFAMILY"/>
    <property type="match status" value="1"/>
</dbReference>
<organism evidence="9 10">
    <name type="scientific">Pseudovibrio japonicus</name>
    <dbReference type="NCBI Taxonomy" id="366534"/>
    <lineage>
        <taxon>Bacteria</taxon>
        <taxon>Pseudomonadati</taxon>
        <taxon>Pseudomonadota</taxon>
        <taxon>Alphaproteobacteria</taxon>
        <taxon>Hyphomicrobiales</taxon>
        <taxon>Stappiaceae</taxon>
        <taxon>Pseudovibrio</taxon>
    </lineage>
</organism>
<dbReference type="InterPro" id="IPR047200">
    <property type="entry name" value="MFS_YcaD-like"/>
</dbReference>
<dbReference type="InterPro" id="IPR011701">
    <property type="entry name" value="MFS"/>
</dbReference>
<dbReference type="SUPFAM" id="SSF103473">
    <property type="entry name" value="MFS general substrate transporter"/>
    <property type="match status" value="1"/>
</dbReference>